<evidence type="ECO:0000313" key="4">
    <source>
        <dbReference type="Proteomes" id="UP000076580"/>
    </source>
</evidence>
<accession>A0A151GQ45</accession>
<keyword evidence="4" id="KW-1185">Reference proteome</keyword>
<organism evidence="3 4">
    <name type="scientific">Drechmeria coniospora</name>
    <name type="common">Nematophagous fungus</name>
    <name type="synonym">Meria coniospora</name>
    <dbReference type="NCBI Taxonomy" id="98403"/>
    <lineage>
        <taxon>Eukaryota</taxon>
        <taxon>Fungi</taxon>
        <taxon>Dikarya</taxon>
        <taxon>Ascomycota</taxon>
        <taxon>Pezizomycotina</taxon>
        <taxon>Sordariomycetes</taxon>
        <taxon>Hypocreomycetidae</taxon>
        <taxon>Hypocreales</taxon>
        <taxon>Ophiocordycipitaceae</taxon>
        <taxon>Drechmeria</taxon>
    </lineage>
</organism>
<evidence type="ECO:0000256" key="2">
    <source>
        <dbReference type="SAM" id="Phobius"/>
    </source>
</evidence>
<proteinExistence type="predicted"/>
<keyword evidence="2" id="KW-1133">Transmembrane helix</keyword>
<evidence type="ECO:0000256" key="1">
    <source>
        <dbReference type="SAM" id="MobiDB-lite"/>
    </source>
</evidence>
<dbReference type="GeneID" id="63713002"/>
<keyword evidence="2" id="KW-0472">Membrane</keyword>
<feature type="compositionally biased region" description="Polar residues" evidence="1">
    <location>
        <begin position="26"/>
        <end position="43"/>
    </location>
</feature>
<dbReference type="STRING" id="98403.A0A151GQ45"/>
<feature type="transmembrane region" description="Helical" evidence="2">
    <location>
        <begin position="512"/>
        <end position="533"/>
    </location>
</feature>
<name>A0A151GQ45_DRECN</name>
<dbReference type="PANTHER" id="PTHR42101:SF1">
    <property type="entry name" value="LOW TEMPERATURE REQUIREMENT A"/>
    <property type="match status" value="1"/>
</dbReference>
<sequence length="704" mass="78829">MSMSDYGEHGHPPSADKLRIFASPVMSHTGSSLGDKSPSSVHSADNHQGETRIDHRRVDDDLPKFKRYLEPTLLEIFYDLFFAANYNVFSDTQHVTSHGKFKAYVGYFCLLWLTWFLVTMFDVRYVTDSIFSRVTRAIQLGVLVGFTVVVPNFNPSEEQHQETMQAMSLILCFSRLCLAFEYGTTLWHVRKYKKARLPLYLQIALHAIASAIYLGVTFAFTSNSRSRVYMTWYIVSGIESLATLLLTNFSPVLSITKTHIMKRMTLMTIMIMGDGIVQVAKEVVIIVKNPNAWDSTTIGLVTAAAATIYFVFLIYFDWLRNSFYLPALRQQLWTFLHLPFHLSLVLFMQGFTQYLLWSKIMVQFSRLNALGDPRDAAGNIVDPSSSIAVRDFLNQSVLSFFADYPPKIANTMDTVNEALQNVTKIPDAFWPKLNGVDQLDLTNLPVGFESAFNDFVAIVSVLVSAMANALFGAFGIEVHGEIANKNTDPAKDLKGSGLQFEVTDKTQSRYRLVFVTGYVSTGCTIIFMLLLAIVSRTTPLKAWPIIRLVIIFLLALGTALVSLLWYSPDKLDQFLTSPWVMPTITFVWTIVLIITHINGEGVKRNAYRFKRRRQGDRSNESGSLPRTSTSKWAPGEGEQDSLDRESQRHVASAHDVEVAGAEQSAALRARPAIGDDTIGGVSELPPTSYNTINPSTEKNGESPV</sequence>
<feature type="transmembrane region" description="Helical" evidence="2">
    <location>
        <begin position="104"/>
        <end position="125"/>
    </location>
</feature>
<dbReference type="EMBL" id="LAYC01000001">
    <property type="protein sequence ID" value="KYK59229.1"/>
    <property type="molecule type" value="Genomic_DNA"/>
</dbReference>
<dbReference type="PANTHER" id="PTHR42101">
    <property type="entry name" value="CHROMOSOME 16, WHOLE GENOME SHOTGUN SEQUENCE"/>
    <property type="match status" value="1"/>
</dbReference>
<dbReference type="AlphaFoldDB" id="A0A151GQ45"/>
<feature type="transmembrane region" description="Helical" evidence="2">
    <location>
        <begin position="338"/>
        <end position="357"/>
    </location>
</feature>
<dbReference type="InterPro" id="IPR010640">
    <property type="entry name" value="Low_temperature_requirement_A"/>
</dbReference>
<feature type="compositionally biased region" description="Polar residues" evidence="1">
    <location>
        <begin position="620"/>
        <end position="631"/>
    </location>
</feature>
<feature type="transmembrane region" description="Helical" evidence="2">
    <location>
        <begin position="455"/>
        <end position="476"/>
    </location>
</feature>
<feature type="compositionally biased region" description="Polar residues" evidence="1">
    <location>
        <begin position="685"/>
        <end position="697"/>
    </location>
</feature>
<feature type="compositionally biased region" description="Basic and acidic residues" evidence="1">
    <location>
        <begin position="44"/>
        <end position="53"/>
    </location>
</feature>
<feature type="compositionally biased region" description="Basic and acidic residues" evidence="1">
    <location>
        <begin position="641"/>
        <end position="657"/>
    </location>
</feature>
<feature type="transmembrane region" description="Helical" evidence="2">
    <location>
        <begin position="232"/>
        <end position="255"/>
    </location>
</feature>
<feature type="transmembrane region" description="Helical" evidence="2">
    <location>
        <begin position="545"/>
        <end position="567"/>
    </location>
</feature>
<dbReference type="InParanoid" id="A0A151GQ45"/>
<reference evidence="3 4" key="1">
    <citation type="journal article" date="2016" name="Sci. Rep.">
        <title>Insights into Adaptations to a Near-Obligate Nematode Endoparasitic Lifestyle from the Finished Genome of Drechmeria coniospora.</title>
        <authorList>
            <person name="Zhang L."/>
            <person name="Zhou Z."/>
            <person name="Guo Q."/>
            <person name="Fokkens L."/>
            <person name="Miskei M."/>
            <person name="Pocsi I."/>
            <person name="Zhang W."/>
            <person name="Chen M."/>
            <person name="Wang L."/>
            <person name="Sun Y."/>
            <person name="Donzelli B.G."/>
            <person name="Gibson D.M."/>
            <person name="Nelson D.R."/>
            <person name="Luo J.G."/>
            <person name="Rep M."/>
            <person name="Liu H."/>
            <person name="Yang S."/>
            <person name="Wang J."/>
            <person name="Krasnoff S.B."/>
            <person name="Xu Y."/>
            <person name="Molnar I."/>
            <person name="Lin M."/>
        </authorList>
    </citation>
    <scope>NUCLEOTIDE SEQUENCE [LARGE SCALE GENOMIC DNA]</scope>
    <source>
        <strain evidence="3 4">ARSEF 6962</strain>
    </source>
</reference>
<keyword evidence="2" id="KW-0812">Transmembrane</keyword>
<comment type="caution">
    <text evidence="3">The sequence shown here is derived from an EMBL/GenBank/DDBJ whole genome shotgun (WGS) entry which is preliminary data.</text>
</comment>
<feature type="transmembrane region" description="Helical" evidence="2">
    <location>
        <begin position="579"/>
        <end position="602"/>
    </location>
</feature>
<gene>
    <name evidence="3" type="ORF">DCS_00359</name>
</gene>
<feature type="transmembrane region" description="Helical" evidence="2">
    <location>
        <begin position="199"/>
        <end position="220"/>
    </location>
</feature>
<dbReference type="Pfam" id="PF06772">
    <property type="entry name" value="LtrA"/>
    <property type="match status" value="1"/>
</dbReference>
<evidence type="ECO:0000313" key="3">
    <source>
        <dbReference type="EMBL" id="KYK59229.1"/>
    </source>
</evidence>
<feature type="region of interest" description="Disordered" evidence="1">
    <location>
        <begin position="26"/>
        <end position="53"/>
    </location>
</feature>
<feature type="transmembrane region" description="Helical" evidence="2">
    <location>
        <begin position="298"/>
        <end position="318"/>
    </location>
</feature>
<dbReference type="Proteomes" id="UP000076580">
    <property type="component" value="Chromosome 01"/>
</dbReference>
<protein>
    <submittedName>
        <fullName evidence="3">Low temperature requirement A</fullName>
    </submittedName>
</protein>
<dbReference type="RefSeq" id="XP_040658581.1">
    <property type="nucleotide sequence ID" value="XM_040797698.1"/>
</dbReference>
<feature type="region of interest" description="Disordered" evidence="1">
    <location>
        <begin position="611"/>
        <end position="704"/>
    </location>
</feature>